<dbReference type="EMBL" id="CAGS01000556">
    <property type="protein sequence ID" value="CCF85868.1"/>
    <property type="molecule type" value="Genomic_DNA"/>
</dbReference>
<dbReference type="CDD" id="cd03217">
    <property type="entry name" value="ABC_FeS_Assembly"/>
    <property type="match status" value="1"/>
</dbReference>
<evidence type="ECO:0000313" key="6">
    <source>
        <dbReference type="Proteomes" id="UP000004221"/>
    </source>
</evidence>
<dbReference type="NCBIfam" id="TIGR01978">
    <property type="entry name" value="sufC"/>
    <property type="match status" value="1"/>
</dbReference>
<reference evidence="5 6" key="1">
    <citation type="journal article" date="2012" name="ISME J.">
        <title>Nitrification expanded: discovery, physiology and genomics of a nitrite-oxidizing bacterium from the phylum Chloroflexi.</title>
        <authorList>
            <person name="Sorokin D.Y."/>
            <person name="Lucker S."/>
            <person name="Vejmelkova D."/>
            <person name="Kostrikina N.A."/>
            <person name="Kleerebezem R."/>
            <person name="Rijpstra W.I."/>
            <person name="Damste J.S."/>
            <person name="Le Paslier D."/>
            <person name="Muyzer G."/>
            <person name="Wagner M."/>
            <person name="van Loosdrecht M.C."/>
            <person name="Daims H."/>
        </authorList>
    </citation>
    <scope>NUCLEOTIDE SEQUENCE [LARGE SCALE GENOMIC DNA]</scope>
    <source>
        <strain evidence="6">none</strain>
    </source>
</reference>
<dbReference type="InterPro" id="IPR010230">
    <property type="entry name" value="FeS-cluster_ATPase_SufC"/>
</dbReference>
<dbReference type="InterPro" id="IPR017871">
    <property type="entry name" value="ABC_transporter-like_CS"/>
</dbReference>
<organism evidence="5 6">
    <name type="scientific">Nitrolancea hollandica Lb</name>
    <dbReference type="NCBI Taxonomy" id="1129897"/>
    <lineage>
        <taxon>Bacteria</taxon>
        <taxon>Pseudomonadati</taxon>
        <taxon>Thermomicrobiota</taxon>
        <taxon>Thermomicrobia</taxon>
        <taxon>Sphaerobacterales</taxon>
        <taxon>Sphaerobacterineae</taxon>
        <taxon>Sphaerobacteraceae</taxon>
        <taxon>Nitrolancea</taxon>
    </lineage>
</organism>
<evidence type="ECO:0000256" key="3">
    <source>
        <dbReference type="ARBA" id="ARBA00022840"/>
    </source>
</evidence>
<dbReference type="PROSITE" id="PS50893">
    <property type="entry name" value="ABC_TRANSPORTER_2"/>
    <property type="match status" value="1"/>
</dbReference>
<keyword evidence="3 5" id="KW-0067">ATP-binding</keyword>
<gene>
    <name evidence="5" type="primary">sufC</name>
    <name evidence="5" type="ORF">NITHO_60002</name>
</gene>
<dbReference type="PANTHER" id="PTHR43204:SF1">
    <property type="entry name" value="ABC TRANSPORTER I FAMILY MEMBER 6, CHLOROPLASTIC"/>
    <property type="match status" value="1"/>
</dbReference>
<protein>
    <submittedName>
        <fullName evidence="5">SufC, related to ABC transporter associated with Fe-S cluster assembly (ATP-binding protein)</fullName>
    </submittedName>
</protein>
<evidence type="ECO:0000256" key="1">
    <source>
        <dbReference type="ARBA" id="ARBA00006216"/>
    </source>
</evidence>
<dbReference type="AlphaFoldDB" id="I4EMF5"/>
<dbReference type="InterPro" id="IPR027417">
    <property type="entry name" value="P-loop_NTPase"/>
</dbReference>
<evidence type="ECO:0000313" key="5">
    <source>
        <dbReference type="EMBL" id="CCF85868.1"/>
    </source>
</evidence>
<keyword evidence="6" id="KW-1185">Reference proteome</keyword>
<dbReference type="RefSeq" id="WP_008481142.1">
    <property type="nucleotide sequence ID" value="NZ_CAGS01000556.1"/>
</dbReference>
<dbReference type="InterPro" id="IPR003439">
    <property type="entry name" value="ABC_transporter-like_ATP-bd"/>
</dbReference>
<dbReference type="SUPFAM" id="SSF52540">
    <property type="entry name" value="P-loop containing nucleoside triphosphate hydrolases"/>
    <property type="match status" value="1"/>
</dbReference>
<dbReference type="Gene3D" id="3.40.50.300">
    <property type="entry name" value="P-loop containing nucleotide triphosphate hydrolases"/>
    <property type="match status" value="1"/>
</dbReference>
<dbReference type="SMART" id="SM00382">
    <property type="entry name" value="AAA"/>
    <property type="match status" value="1"/>
</dbReference>
<dbReference type="PANTHER" id="PTHR43204">
    <property type="entry name" value="ABC TRANSPORTER I FAMILY MEMBER 6, CHLOROPLASTIC"/>
    <property type="match status" value="1"/>
</dbReference>
<name>I4EMF5_9BACT</name>
<dbReference type="OrthoDB" id="9806149at2"/>
<dbReference type="GO" id="GO:0005524">
    <property type="term" value="F:ATP binding"/>
    <property type="evidence" value="ECO:0007669"/>
    <property type="project" value="UniProtKB-KW"/>
</dbReference>
<dbReference type="GO" id="GO:0016887">
    <property type="term" value="F:ATP hydrolysis activity"/>
    <property type="evidence" value="ECO:0007669"/>
    <property type="project" value="InterPro"/>
</dbReference>
<dbReference type="Proteomes" id="UP000004221">
    <property type="component" value="Unassembled WGS sequence"/>
</dbReference>
<evidence type="ECO:0000259" key="4">
    <source>
        <dbReference type="PROSITE" id="PS50893"/>
    </source>
</evidence>
<evidence type="ECO:0000256" key="2">
    <source>
        <dbReference type="ARBA" id="ARBA00022741"/>
    </source>
</evidence>
<comment type="caution">
    <text evidence="5">The sequence shown here is derived from an EMBL/GenBank/DDBJ whole genome shotgun (WGS) entry which is preliminary data.</text>
</comment>
<accession>I4EMF5</accession>
<comment type="similarity">
    <text evidence="1">Belongs to the ABC transporter superfamily. Ycf16 family.</text>
</comment>
<feature type="domain" description="ABC transporter" evidence="4">
    <location>
        <begin position="8"/>
        <end position="255"/>
    </location>
</feature>
<keyword evidence="2" id="KW-0547">Nucleotide-binding</keyword>
<sequence length="259" mass="28782">MSDATPLFQIENLHAGIEGKQILRGVNLTINRGEIHGLMGPNGSGKSTLAYVVAGHPNYEVLEGRVLFKGTNVLEMSADERARLGMFLAFQYPTVIPGVSMANFLRLAVNSVREGRGNGNGKPLPPREFRRMIREKMALLKMDEAFATRYLNEGFSGGEKKRAEILQLALLEPDFAILDETDSGLDIDALRTVSEGVNTVFTDQQAMLVITHYQRLLNYIKPHFVHVMLEGRVVESGGPELALELEDKGYDWLKEKHAS</sequence>
<dbReference type="InterPro" id="IPR003593">
    <property type="entry name" value="AAA+_ATPase"/>
</dbReference>
<dbReference type="Pfam" id="PF00005">
    <property type="entry name" value="ABC_tran"/>
    <property type="match status" value="1"/>
</dbReference>
<dbReference type="PROSITE" id="PS00211">
    <property type="entry name" value="ABC_TRANSPORTER_1"/>
    <property type="match status" value="1"/>
</dbReference>
<proteinExistence type="inferred from homology"/>